<keyword evidence="6" id="KW-1185">Reference proteome</keyword>
<protein>
    <submittedName>
        <fullName evidence="5">Winged helix-turn-helix transcriptional regulator</fullName>
    </submittedName>
</protein>
<dbReference type="AlphaFoldDB" id="A0A942UVL4"/>
<dbReference type="PROSITE" id="PS00583">
    <property type="entry name" value="PFKB_KINASES_1"/>
    <property type="match status" value="1"/>
</dbReference>
<dbReference type="InterPro" id="IPR011611">
    <property type="entry name" value="PfkB_dom"/>
</dbReference>
<dbReference type="CDD" id="cd00090">
    <property type="entry name" value="HTH_ARSR"/>
    <property type="match status" value="1"/>
</dbReference>
<dbReference type="RefSeq" id="WP_203367955.1">
    <property type="nucleotide sequence ID" value="NZ_WSFT01000053.1"/>
</dbReference>
<dbReference type="Gene3D" id="3.40.1190.20">
    <property type="match status" value="1"/>
</dbReference>
<dbReference type="InterPro" id="IPR012318">
    <property type="entry name" value="HTH_CRP"/>
</dbReference>
<reference evidence="5" key="1">
    <citation type="submission" date="2019-12" db="EMBL/GenBank/DDBJ databases">
        <title>Clostridiaceae gen. nov. sp. nov., isolated from sediment in Xinjiang, China.</title>
        <authorList>
            <person name="Zhang R."/>
        </authorList>
    </citation>
    <scope>NUCLEOTIDE SEQUENCE</scope>
    <source>
        <strain evidence="5">D2Q-11</strain>
    </source>
</reference>
<dbReference type="SUPFAM" id="SSF53613">
    <property type="entry name" value="Ribokinase-like"/>
    <property type="match status" value="1"/>
</dbReference>
<dbReference type="EMBL" id="WSFT01000053">
    <property type="protein sequence ID" value="MBS4540059.1"/>
    <property type="molecule type" value="Genomic_DNA"/>
</dbReference>
<dbReference type="GO" id="GO:0016301">
    <property type="term" value="F:kinase activity"/>
    <property type="evidence" value="ECO:0007669"/>
    <property type="project" value="UniProtKB-KW"/>
</dbReference>
<accession>A0A942UVL4</accession>
<dbReference type="InterPro" id="IPR029056">
    <property type="entry name" value="Ribokinase-like"/>
</dbReference>
<keyword evidence="2" id="KW-0808">Transferase</keyword>
<dbReference type="InterPro" id="IPR002139">
    <property type="entry name" value="Ribo/fructo_kinase"/>
</dbReference>
<dbReference type="InterPro" id="IPR002173">
    <property type="entry name" value="Carboh/pur_kinase_PfkB_CS"/>
</dbReference>
<gene>
    <name evidence="5" type="ORF">GOQ27_16395</name>
</gene>
<evidence type="ECO:0000256" key="3">
    <source>
        <dbReference type="ARBA" id="ARBA00022777"/>
    </source>
</evidence>
<dbReference type="Gene3D" id="1.10.10.10">
    <property type="entry name" value="Winged helix-like DNA-binding domain superfamily/Winged helix DNA-binding domain"/>
    <property type="match status" value="1"/>
</dbReference>
<evidence type="ECO:0000259" key="4">
    <source>
        <dbReference type="SMART" id="SM00419"/>
    </source>
</evidence>
<dbReference type="GO" id="GO:0006796">
    <property type="term" value="P:phosphate-containing compound metabolic process"/>
    <property type="evidence" value="ECO:0007669"/>
    <property type="project" value="UniProtKB-ARBA"/>
</dbReference>
<dbReference type="PANTHER" id="PTHR10584">
    <property type="entry name" value="SUGAR KINASE"/>
    <property type="match status" value="1"/>
</dbReference>
<name>A0A942UVL4_9FIRM</name>
<dbReference type="Pfam" id="PF13412">
    <property type="entry name" value="HTH_24"/>
    <property type="match status" value="1"/>
</dbReference>
<dbReference type="CDD" id="cd01941">
    <property type="entry name" value="YeiC_kinase_like"/>
    <property type="match status" value="1"/>
</dbReference>
<dbReference type="GO" id="GO:0006355">
    <property type="term" value="P:regulation of DNA-templated transcription"/>
    <property type="evidence" value="ECO:0007669"/>
    <property type="project" value="InterPro"/>
</dbReference>
<evidence type="ECO:0000256" key="2">
    <source>
        <dbReference type="ARBA" id="ARBA00022679"/>
    </source>
</evidence>
<dbReference type="SMART" id="SM00419">
    <property type="entry name" value="HTH_CRP"/>
    <property type="match status" value="1"/>
</dbReference>
<keyword evidence="3" id="KW-0418">Kinase</keyword>
<comment type="similarity">
    <text evidence="1">Belongs to the carbohydrate kinase PfkB family.</text>
</comment>
<dbReference type="PRINTS" id="PR00990">
    <property type="entry name" value="RIBOKINASE"/>
</dbReference>
<evidence type="ECO:0000313" key="6">
    <source>
        <dbReference type="Proteomes" id="UP000724672"/>
    </source>
</evidence>
<dbReference type="GO" id="GO:0003677">
    <property type="term" value="F:DNA binding"/>
    <property type="evidence" value="ECO:0007669"/>
    <property type="project" value="InterPro"/>
</dbReference>
<proteinExistence type="inferred from homology"/>
<dbReference type="InterPro" id="IPR036388">
    <property type="entry name" value="WH-like_DNA-bd_sf"/>
</dbReference>
<sequence>MTDREKEILNLIRENPLISQQELADILSIKRSSVAVHITNLIKKGLIKGRGYILNTDDIVVIGGSNIDLQGFSYENLIPKDSNPGEIKLSVGGVGRNIAENLSLLGMKVNFISAVGNDIYGKKILNELQSSGISTNNILVTEQYPTSTYLSILDSEGDMNVAISSMEIFNEITIDLLREKSNTIKNSKGIILDTNLPKETLEYIVNHYGEKDIFIDTVSTTKSLKIKEIIDKFHTIKPNKYEAEILSGIEIRSKEDLERAGNYFLSKGVKNIIITLGEDGVYYKDQYHSGHIPSPEIEVINATGAGDAFMAALIYGHYNNWSIKDQVIFSIGGSILAMSDENTVNRNVSVNNISKLIKEMKIC</sequence>
<dbReference type="InterPro" id="IPR011991">
    <property type="entry name" value="ArsR-like_HTH"/>
</dbReference>
<dbReference type="SUPFAM" id="SSF46785">
    <property type="entry name" value="Winged helix' DNA-binding domain"/>
    <property type="match status" value="1"/>
</dbReference>
<feature type="domain" description="HTH crp-type" evidence="4">
    <location>
        <begin position="10"/>
        <end position="56"/>
    </location>
</feature>
<evidence type="ECO:0000313" key="5">
    <source>
        <dbReference type="EMBL" id="MBS4540059.1"/>
    </source>
</evidence>
<organism evidence="5 6">
    <name type="scientific">Anaeromonas frigoriresistens</name>
    <dbReference type="NCBI Taxonomy" id="2683708"/>
    <lineage>
        <taxon>Bacteria</taxon>
        <taxon>Bacillati</taxon>
        <taxon>Bacillota</taxon>
        <taxon>Tissierellia</taxon>
        <taxon>Tissierellales</taxon>
        <taxon>Thermohalobacteraceae</taxon>
        <taxon>Anaeromonas</taxon>
    </lineage>
</organism>
<comment type="caution">
    <text evidence="5">The sequence shown here is derived from an EMBL/GenBank/DDBJ whole genome shotgun (WGS) entry which is preliminary data.</text>
</comment>
<dbReference type="Pfam" id="PF00294">
    <property type="entry name" value="PfkB"/>
    <property type="match status" value="1"/>
</dbReference>
<evidence type="ECO:0000256" key="1">
    <source>
        <dbReference type="ARBA" id="ARBA00010688"/>
    </source>
</evidence>
<dbReference type="PANTHER" id="PTHR10584:SF166">
    <property type="entry name" value="RIBOKINASE"/>
    <property type="match status" value="1"/>
</dbReference>
<dbReference type="Proteomes" id="UP000724672">
    <property type="component" value="Unassembled WGS sequence"/>
</dbReference>
<dbReference type="GO" id="GO:0005829">
    <property type="term" value="C:cytosol"/>
    <property type="evidence" value="ECO:0007669"/>
    <property type="project" value="TreeGrafter"/>
</dbReference>
<dbReference type="InterPro" id="IPR036390">
    <property type="entry name" value="WH_DNA-bd_sf"/>
</dbReference>